<proteinExistence type="predicted"/>
<sequence length="122" mass="13350">MRNAAVFALALAALLTMTGCGDTSGPFDAGHGTAALTCMEHQRHTPPENYTDDTARSLLLLRYYTTNGTRPYCDHKRATPADRAWARLYLKLDANPKSVSSILRPPRGHTPAEGPREGAKQR</sequence>
<evidence type="ECO:0008006" key="5">
    <source>
        <dbReference type="Google" id="ProtNLM"/>
    </source>
</evidence>
<dbReference type="PROSITE" id="PS51257">
    <property type="entry name" value="PROKAR_LIPOPROTEIN"/>
    <property type="match status" value="1"/>
</dbReference>
<comment type="caution">
    <text evidence="3">The sequence shown here is derived from an EMBL/GenBank/DDBJ whole genome shotgun (WGS) entry which is preliminary data.</text>
</comment>
<feature type="signal peptide" evidence="2">
    <location>
        <begin position="1"/>
        <end position="21"/>
    </location>
</feature>
<organism evidence="3 4">
    <name type="scientific">Actinoallomurus bryophytorum</name>
    <dbReference type="NCBI Taxonomy" id="1490222"/>
    <lineage>
        <taxon>Bacteria</taxon>
        <taxon>Bacillati</taxon>
        <taxon>Actinomycetota</taxon>
        <taxon>Actinomycetes</taxon>
        <taxon>Streptosporangiales</taxon>
        <taxon>Thermomonosporaceae</taxon>
        <taxon>Actinoallomurus</taxon>
    </lineage>
</organism>
<accession>A0A543CHZ0</accession>
<evidence type="ECO:0000256" key="1">
    <source>
        <dbReference type="SAM" id="MobiDB-lite"/>
    </source>
</evidence>
<evidence type="ECO:0000256" key="2">
    <source>
        <dbReference type="SAM" id="SignalP"/>
    </source>
</evidence>
<keyword evidence="4" id="KW-1185">Reference proteome</keyword>
<dbReference type="AlphaFoldDB" id="A0A543CHZ0"/>
<evidence type="ECO:0000313" key="4">
    <source>
        <dbReference type="Proteomes" id="UP000316096"/>
    </source>
</evidence>
<reference evidence="3 4" key="1">
    <citation type="submission" date="2019-06" db="EMBL/GenBank/DDBJ databases">
        <title>Sequencing the genomes of 1000 actinobacteria strains.</title>
        <authorList>
            <person name="Klenk H.-P."/>
        </authorList>
    </citation>
    <scope>NUCLEOTIDE SEQUENCE [LARGE SCALE GENOMIC DNA]</scope>
    <source>
        <strain evidence="3 4">DSM 102200</strain>
    </source>
</reference>
<gene>
    <name evidence="3" type="ORF">FB559_2180</name>
</gene>
<name>A0A543CHZ0_9ACTN</name>
<evidence type="ECO:0000313" key="3">
    <source>
        <dbReference type="EMBL" id="TQL96640.1"/>
    </source>
</evidence>
<dbReference type="OrthoDB" id="3542207at2"/>
<feature type="region of interest" description="Disordered" evidence="1">
    <location>
        <begin position="98"/>
        <end position="122"/>
    </location>
</feature>
<dbReference type="Proteomes" id="UP000316096">
    <property type="component" value="Unassembled WGS sequence"/>
</dbReference>
<dbReference type="RefSeq" id="WP_141955476.1">
    <property type="nucleotide sequence ID" value="NZ_VFOZ01000001.1"/>
</dbReference>
<keyword evidence="2" id="KW-0732">Signal</keyword>
<protein>
    <recommendedName>
        <fullName evidence="5">Lipoprotein</fullName>
    </recommendedName>
</protein>
<dbReference type="EMBL" id="VFOZ01000001">
    <property type="protein sequence ID" value="TQL96640.1"/>
    <property type="molecule type" value="Genomic_DNA"/>
</dbReference>
<feature type="chain" id="PRO_5021763392" description="Lipoprotein" evidence="2">
    <location>
        <begin position="22"/>
        <end position="122"/>
    </location>
</feature>